<gene>
    <name evidence="2" type="ORF">PR048_013257</name>
</gene>
<comment type="caution">
    <text evidence="2">The sequence shown here is derived from an EMBL/GenBank/DDBJ whole genome shotgun (WGS) entry which is preliminary data.</text>
</comment>
<reference evidence="2 3" key="1">
    <citation type="submission" date="2023-02" db="EMBL/GenBank/DDBJ databases">
        <title>LHISI_Scaffold_Assembly.</title>
        <authorList>
            <person name="Stuart O.P."/>
            <person name="Cleave R."/>
            <person name="Magrath M.J.L."/>
            <person name="Mikheyev A.S."/>
        </authorList>
    </citation>
    <scope>NUCLEOTIDE SEQUENCE [LARGE SCALE GENOMIC DNA]</scope>
    <source>
        <strain evidence="2">Daus_M_001</strain>
        <tissue evidence="2">Leg muscle</tissue>
    </source>
</reference>
<evidence type="ECO:0000259" key="1">
    <source>
        <dbReference type="PROSITE" id="PS50994"/>
    </source>
</evidence>
<dbReference type="InterPro" id="IPR036397">
    <property type="entry name" value="RNaseH_sf"/>
</dbReference>
<dbReference type="Proteomes" id="UP001159363">
    <property type="component" value="Chromosome X"/>
</dbReference>
<name>A0ABQ9HRM3_9NEOP</name>
<sequence>MSRQQFIGWAFGFSMNHQQNKMQVLLERNKPYTRTCINCQVKNGTCQKPAGLLQPIPAGELFDRMGIDLLGLLSKTTQGQKYVITYINYGMRWTETTAVRMGTASEVTQFLLENVTCRHLAHSKILTDMGKVFSSAVVQELLHLLDIQGTMASGYSPQCRDFMPP</sequence>
<dbReference type="PROSITE" id="PS50994">
    <property type="entry name" value="INTEGRASE"/>
    <property type="match status" value="1"/>
</dbReference>
<dbReference type="PANTHER" id="PTHR37984">
    <property type="entry name" value="PROTEIN CBG26694"/>
    <property type="match status" value="1"/>
</dbReference>
<dbReference type="InterPro" id="IPR050951">
    <property type="entry name" value="Retrovirus_Pol_polyprotein"/>
</dbReference>
<accession>A0ABQ9HRM3</accession>
<dbReference type="InterPro" id="IPR012337">
    <property type="entry name" value="RNaseH-like_sf"/>
</dbReference>
<dbReference type="InterPro" id="IPR001584">
    <property type="entry name" value="Integrase_cat-core"/>
</dbReference>
<keyword evidence="3" id="KW-1185">Reference proteome</keyword>
<organism evidence="2 3">
    <name type="scientific">Dryococelus australis</name>
    <dbReference type="NCBI Taxonomy" id="614101"/>
    <lineage>
        <taxon>Eukaryota</taxon>
        <taxon>Metazoa</taxon>
        <taxon>Ecdysozoa</taxon>
        <taxon>Arthropoda</taxon>
        <taxon>Hexapoda</taxon>
        <taxon>Insecta</taxon>
        <taxon>Pterygota</taxon>
        <taxon>Neoptera</taxon>
        <taxon>Polyneoptera</taxon>
        <taxon>Phasmatodea</taxon>
        <taxon>Verophasmatodea</taxon>
        <taxon>Anareolatae</taxon>
        <taxon>Phasmatidae</taxon>
        <taxon>Eurycanthinae</taxon>
        <taxon>Dryococelus</taxon>
    </lineage>
</organism>
<dbReference type="SUPFAM" id="SSF53098">
    <property type="entry name" value="Ribonuclease H-like"/>
    <property type="match status" value="1"/>
</dbReference>
<evidence type="ECO:0000313" key="3">
    <source>
        <dbReference type="Proteomes" id="UP001159363"/>
    </source>
</evidence>
<protein>
    <recommendedName>
        <fullName evidence="1">Integrase catalytic domain-containing protein</fullName>
    </recommendedName>
</protein>
<proteinExistence type="predicted"/>
<dbReference type="EMBL" id="JARBHB010000004">
    <property type="protein sequence ID" value="KAJ8887042.1"/>
    <property type="molecule type" value="Genomic_DNA"/>
</dbReference>
<dbReference type="Gene3D" id="3.30.420.10">
    <property type="entry name" value="Ribonuclease H-like superfamily/Ribonuclease H"/>
    <property type="match status" value="1"/>
</dbReference>
<dbReference type="PANTHER" id="PTHR37984:SF15">
    <property type="entry name" value="INTEGRASE CATALYTIC DOMAIN-CONTAINING PROTEIN"/>
    <property type="match status" value="1"/>
</dbReference>
<evidence type="ECO:0000313" key="2">
    <source>
        <dbReference type="EMBL" id="KAJ8887042.1"/>
    </source>
</evidence>
<feature type="domain" description="Integrase catalytic" evidence="1">
    <location>
        <begin position="53"/>
        <end position="165"/>
    </location>
</feature>